<dbReference type="Gene3D" id="2.60.40.10">
    <property type="entry name" value="Immunoglobulins"/>
    <property type="match status" value="1"/>
</dbReference>
<dbReference type="InterPro" id="IPR050827">
    <property type="entry name" value="CRP1_MDG1_kinase"/>
</dbReference>
<protein>
    <submittedName>
        <fullName evidence="2">AMP-activated protein kinase-like protein</fullName>
    </submittedName>
</protein>
<proteinExistence type="predicted"/>
<dbReference type="SMART" id="SM01065">
    <property type="entry name" value="CBM_2"/>
    <property type="match status" value="1"/>
</dbReference>
<sequence length="103" mass="11128">MALAKQYVKSKPTICKVTFTLPADAVNGAKEVALVGDFNGWDASATPLKKQKDGSYKTTVELPVGQETQFRYLIDGDQWLNDPEADKYIGSGVSSDDNSVVAL</sequence>
<keyword evidence="2" id="KW-0808">Transferase</keyword>
<dbReference type="PROSITE" id="PS51166">
    <property type="entry name" value="CBM20"/>
    <property type="match status" value="1"/>
</dbReference>
<dbReference type="GO" id="GO:0019901">
    <property type="term" value="F:protein kinase binding"/>
    <property type="evidence" value="ECO:0007669"/>
    <property type="project" value="TreeGrafter"/>
</dbReference>
<name>A0A327WQ38_LARAB</name>
<dbReference type="GO" id="GO:0005737">
    <property type="term" value="C:cytoplasm"/>
    <property type="evidence" value="ECO:0007669"/>
    <property type="project" value="TreeGrafter"/>
</dbReference>
<dbReference type="InterPro" id="IPR014756">
    <property type="entry name" value="Ig_E-set"/>
</dbReference>
<reference evidence="2 3" key="1">
    <citation type="submission" date="2018-06" db="EMBL/GenBank/DDBJ databases">
        <title>Genomic Encyclopedia of Archaeal and Bacterial Type Strains, Phase II (KMG-II): from individual species to whole genera.</title>
        <authorList>
            <person name="Goeker M."/>
        </authorList>
    </citation>
    <scope>NUCLEOTIDE SEQUENCE [LARGE SCALE GENOMIC DNA]</scope>
    <source>
        <strain evidence="2 3">DSM 21851</strain>
    </source>
</reference>
<keyword evidence="3" id="KW-1185">Reference proteome</keyword>
<dbReference type="Proteomes" id="UP000248790">
    <property type="component" value="Unassembled WGS sequence"/>
</dbReference>
<dbReference type="RefSeq" id="WP_111629962.1">
    <property type="nucleotide sequence ID" value="NZ_QLMC01000005.1"/>
</dbReference>
<dbReference type="AlphaFoldDB" id="A0A327WQ38"/>
<dbReference type="GO" id="GO:0016301">
    <property type="term" value="F:kinase activity"/>
    <property type="evidence" value="ECO:0007669"/>
    <property type="project" value="UniProtKB-KW"/>
</dbReference>
<dbReference type="InterPro" id="IPR002044">
    <property type="entry name" value="CBM20"/>
</dbReference>
<dbReference type="InterPro" id="IPR013783">
    <property type="entry name" value="Ig-like_fold"/>
</dbReference>
<evidence type="ECO:0000259" key="1">
    <source>
        <dbReference type="PROSITE" id="PS51166"/>
    </source>
</evidence>
<dbReference type="EMBL" id="QLMC01000005">
    <property type="protein sequence ID" value="RAJ94030.1"/>
    <property type="molecule type" value="Genomic_DNA"/>
</dbReference>
<organism evidence="2 3">
    <name type="scientific">Larkinella arboricola</name>
    <dbReference type="NCBI Taxonomy" id="643671"/>
    <lineage>
        <taxon>Bacteria</taxon>
        <taxon>Pseudomonadati</taxon>
        <taxon>Bacteroidota</taxon>
        <taxon>Cytophagia</taxon>
        <taxon>Cytophagales</taxon>
        <taxon>Spirosomataceae</taxon>
        <taxon>Larkinella</taxon>
    </lineage>
</organism>
<dbReference type="Pfam" id="PF16561">
    <property type="entry name" value="AMPK1_CBM"/>
    <property type="match status" value="1"/>
</dbReference>
<dbReference type="PANTHER" id="PTHR10343:SF94">
    <property type="entry name" value="MDG1P"/>
    <property type="match status" value="1"/>
</dbReference>
<dbReference type="PANTHER" id="PTHR10343">
    <property type="entry name" value="5'-AMP-ACTIVATED PROTEIN KINASE , BETA SUBUNIT"/>
    <property type="match status" value="1"/>
</dbReference>
<gene>
    <name evidence="2" type="ORF">LX87_03914</name>
</gene>
<dbReference type="OrthoDB" id="5451596at2"/>
<dbReference type="CDD" id="cd07184">
    <property type="entry name" value="E_set_Isoamylase_like_N"/>
    <property type="match status" value="1"/>
</dbReference>
<dbReference type="InterPro" id="IPR032640">
    <property type="entry name" value="AMPK1_CBM"/>
</dbReference>
<feature type="domain" description="CBM20" evidence="1">
    <location>
        <begin position="9"/>
        <end position="103"/>
    </location>
</feature>
<evidence type="ECO:0000313" key="2">
    <source>
        <dbReference type="EMBL" id="RAJ94030.1"/>
    </source>
</evidence>
<dbReference type="GO" id="GO:2001070">
    <property type="term" value="F:starch binding"/>
    <property type="evidence" value="ECO:0007669"/>
    <property type="project" value="InterPro"/>
</dbReference>
<dbReference type="GO" id="GO:0031588">
    <property type="term" value="C:nucleotide-activated protein kinase complex"/>
    <property type="evidence" value="ECO:0007669"/>
    <property type="project" value="TreeGrafter"/>
</dbReference>
<keyword evidence="2" id="KW-0418">Kinase</keyword>
<evidence type="ECO:0000313" key="3">
    <source>
        <dbReference type="Proteomes" id="UP000248790"/>
    </source>
</evidence>
<comment type="caution">
    <text evidence="2">The sequence shown here is derived from an EMBL/GenBank/DDBJ whole genome shotgun (WGS) entry which is preliminary data.</text>
</comment>
<dbReference type="SUPFAM" id="SSF81296">
    <property type="entry name" value="E set domains"/>
    <property type="match status" value="1"/>
</dbReference>
<accession>A0A327WQ38</accession>
<dbReference type="GO" id="GO:0007165">
    <property type="term" value="P:signal transduction"/>
    <property type="evidence" value="ECO:0007669"/>
    <property type="project" value="TreeGrafter"/>
</dbReference>